<dbReference type="EMBL" id="CCMZ01000036">
    <property type="protein sequence ID" value="CDX24669.1"/>
    <property type="molecule type" value="Genomic_DNA"/>
</dbReference>
<dbReference type="STRING" id="69974.MPLDJ20_140412"/>
<evidence type="ECO:0000313" key="1">
    <source>
        <dbReference type="EMBL" id="CDX24669.1"/>
    </source>
</evidence>
<name>A0A090GUW0_MESPL</name>
<dbReference type="Proteomes" id="UP000046122">
    <property type="component" value="Unassembled WGS sequence"/>
</dbReference>
<reference evidence="3" key="1">
    <citation type="submission" date="2014-08" db="EMBL/GenBank/DDBJ databases">
        <authorList>
            <person name="Moulin L."/>
        </authorList>
    </citation>
    <scope>NUCLEOTIDE SEQUENCE [LARGE SCALE GENOMIC DNA]</scope>
</reference>
<evidence type="ECO:0000313" key="3">
    <source>
        <dbReference type="Proteomes" id="UP000045285"/>
    </source>
</evidence>
<reference evidence="2 4" key="2">
    <citation type="submission" date="2014-08" db="EMBL/GenBank/DDBJ databases">
        <authorList>
            <person name="Moulin Lionel"/>
        </authorList>
    </citation>
    <scope>NUCLEOTIDE SEQUENCE [LARGE SCALE GENOMIC DNA]</scope>
</reference>
<dbReference type="EMBL" id="CCNE01000021">
    <property type="protein sequence ID" value="CDX57791.1"/>
    <property type="molecule type" value="Genomic_DNA"/>
</dbReference>
<gene>
    <name evidence="1" type="ORF">MPL3356_410010</name>
    <name evidence="2" type="ORF">MPL3365_280054</name>
</gene>
<sequence>MPWPVLLNAEKAPGRLASADSHLPFQDWRWLVTRPETEGKRVVTRRAGFLFGAEKGIEQSMTRRRKRIYDSYAAPSKAVL</sequence>
<keyword evidence="3" id="KW-1185">Reference proteome</keyword>
<evidence type="ECO:0000313" key="4">
    <source>
        <dbReference type="Proteomes" id="UP000046122"/>
    </source>
</evidence>
<organism evidence="2 4">
    <name type="scientific">Mesorhizobium plurifarium</name>
    <dbReference type="NCBI Taxonomy" id="69974"/>
    <lineage>
        <taxon>Bacteria</taxon>
        <taxon>Pseudomonadati</taxon>
        <taxon>Pseudomonadota</taxon>
        <taxon>Alphaproteobacteria</taxon>
        <taxon>Hyphomicrobiales</taxon>
        <taxon>Phyllobacteriaceae</taxon>
        <taxon>Mesorhizobium</taxon>
    </lineage>
</organism>
<accession>A0A090GUW0</accession>
<dbReference type="Proteomes" id="UP000045285">
    <property type="component" value="Unassembled WGS sequence"/>
</dbReference>
<protein>
    <submittedName>
        <fullName evidence="2">Uncharacterized protein</fullName>
    </submittedName>
</protein>
<dbReference type="AlphaFoldDB" id="A0A090GUW0"/>
<evidence type="ECO:0000313" key="2">
    <source>
        <dbReference type="EMBL" id="CDX57791.1"/>
    </source>
</evidence>
<proteinExistence type="predicted"/>